<evidence type="ECO:0000256" key="1">
    <source>
        <dbReference type="ARBA" id="ARBA00001947"/>
    </source>
</evidence>
<reference evidence="11 12" key="1">
    <citation type="submission" date="2015-04" db="EMBL/GenBank/DDBJ databases">
        <title>Complete genome sequence of Schizopora paradoxa KUC8140, a cosmopolitan wood degrader in East Asia.</title>
        <authorList>
            <consortium name="DOE Joint Genome Institute"/>
            <person name="Min B."/>
            <person name="Park H."/>
            <person name="Jang Y."/>
            <person name="Kim J.-J."/>
            <person name="Kim K.H."/>
            <person name="Pangilinan J."/>
            <person name="Lipzen A."/>
            <person name="Riley R."/>
            <person name="Grigoriev I.V."/>
            <person name="Spatafora J.W."/>
            <person name="Choi I.-G."/>
        </authorList>
    </citation>
    <scope>NUCLEOTIDE SEQUENCE [LARGE SCALE GENOMIC DNA]</scope>
    <source>
        <strain evidence="11 12">KUC8140</strain>
    </source>
</reference>
<protein>
    <recommendedName>
        <fullName evidence="4">adenosine deaminase</fullName>
        <ecNumber evidence="4">3.5.4.4</ecNumber>
    </recommendedName>
</protein>
<keyword evidence="12" id="KW-1185">Reference proteome</keyword>
<comment type="similarity">
    <text evidence="3">Belongs to the metallo-dependent hydrolases superfamily. Adenosine and AMP deaminases family. ADGF subfamily.</text>
</comment>
<name>A0A0H2RM49_9AGAM</name>
<dbReference type="SUPFAM" id="SSF51556">
    <property type="entry name" value="Metallo-dependent hydrolases"/>
    <property type="match status" value="1"/>
</dbReference>
<evidence type="ECO:0000256" key="3">
    <source>
        <dbReference type="ARBA" id="ARBA00006083"/>
    </source>
</evidence>
<evidence type="ECO:0000256" key="9">
    <source>
        <dbReference type="ARBA" id="ARBA00047764"/>
    </source>
</evidence>
<sequence length="532" mass="59967">MSSHSVESYLAARTALISEERSIRRDFRELQFATEEELQADQIVRSIKLEEAKTVWAADHPDIPNVFPGMAYLSARNLITKTKIFELISKMPKGALLHSHLDAMVSASVVLKYALEEPAIHVKIPNRLTKASLASTPPAFRGLKPSEYSDEVCLTSNLYNPGTWVQIKRARENFSDQLGGPEGFDAWVIDSLTILPGEAYEKYDSMSKIWEKFQNTFNIIGGFTRFYPLKKKYFKEFLLSSIEDGISFVETRLVFFRGYLVDADGEESVGYSELLTAFRKIIQEVKDEMANQGRPDAFFGCRIIYTTLRFVSCEELDWYIDDCIKLKQEFPDLIAGFDLVGSENDLKPLIYYIEPLLRCKSRVEELGLDLPFIFHAGETFGDGSEADNNLYDAILLGTKRIGHGFSLIKHPKLIQMCKERGIALEVCPISNEILRLTSSVCNHPLASMINQDVPVALCSDDPSVFGNMGLSFDFFQVLMGSDLNGLLTLRMLARQSLEHSTLSNIEKEKALASWGKQWAIFVRSVVDGSIFA</sequence>
<dbReference type="AlphaFoldDB" id="A0A0H2RM49"/>
<comment type="catalytic activity">
    <reaction evidence="9">
        <text>adenosine + H2O + H(+) = inosine + NH4(+)</text>
        <dbReference type="Rhea" id="RHEA:24408"/>
        <dbReference type="ChEBI" id="CHEBI:15377"/>
        <dbReference type="ChEBI" id="CHEBI:15378"/>
        <dbReference type="ChEBI" id="CHEBI:16335"/>
        <dbReference type="ChEBI" id="CHEBI:17596"/>
        <dbReference type="ChEBI" id="CHEBI:28938"/>
        <dbReference type="EC" id="3.5.4.4"/>
    </reaction>
</comment>
<dbReference type="STRING" id="27342.A0A0H2RM49"/>
<accession>A0A0H2RM49</accession>
<evidence type="ECO:0000313" key="12">
    <source>
        <dbReference type="Proteomes" id="UP000053477"/>
    </source>
</evidence>
<dbReference type="Pfam" id="PF00962">
    <property type="entry name" value="A_deaminase"/>
    <property type="match status" value="1"/>
</dbReference>
<dbReference type="GO" id="GO:0046872">
    <property type="term" value="F:metal ion binding"/>
    <property type="evidence" value="ECO:0007669"/>
    <property type="project" value="UniProtKB-KW"/>
</dbReference>
<evidence type="ECO:0000259" key="10">
    <source>
        <dbReference type="Pfam" id="PF00962"/>
    </source>
</evidence>
<dbReference type="PANTHER" id="PTHR11409">
    <property type="entry name" value="ADENOSINE DEAMINASE"/>
    <property type="match status" value="1"/>
</dbReference>
<dbReference type="GO" id="GO:0005615">
    <property type="term" value="C:extracellular space"/>
    <property type="evidence" value="ECO:0007669"/>
    <property type="project" value="InterPro"/>
</dbReference>
<proteinExistence type="inferred from homology"/>
<keyword evidence="5" id="KW-0964">Secreted</keyword>
<dbReference type="OrthoDB" id="7202371at2759"/>
<dbReference type="Proteomes" id="UP000053477">
    <property type="component" value="Unassembled WGS sequence"/>
</dbReference>
<evidence type="ECO:0000256" key="2">
    <source>
        <dbReference type="ARBA" id="ARBA00004613"/>
    </source>
</evidence>
<dbReference type="InterPro" id="IPR001365">
    <property type="entry name" value="A_deaminase_dom"/>
</dbReference>
<dbReference type="NCBIfam" id="TIGR01431">
    <property type="entry name" value="adm_rel"/>
    <property type="match status" value="1"/>
</dbReference>
<dbReference type="InterPro" id="IPR006330">
    <property type="entry name" value="Ado/ade_deaminase"/>
</dbReference>
<evidence type="ECO:0000256" key="5">
    <source>
        <dbReference type="ARBA" id="ARBA00022525"/>
    </source>
</evidence>
<dbReference type="FunFam" id="3.20.20.140:FF:000017">
    <property type="entry name" value="Adenosine deaminase 2"/>
    <property type="match status" value="1"/>
</dbReference>
<evidence type="ECO:0000256" key="6">
    <source>
        <dbReference type="ARBA" id="ARBA00022723"/>
    </source>
</evidence>
<dbReference type="Gene3D" id="3.20.20.140">
    <property type="entry name" value="Metal-dependent hydrolases"/>
    <property type="match status" value="1"/>
</dbReference>
<evidence type="ECO:0000256" key="4">
    <source>
        <dbReference type="ARBA" id="ARBA00012784"/>
    </source>
</evidence>
<keyword evidence="7" id="KW-0732">Signal</keyword>
<dbReference type="EC" id="3.5.4.4" evidence="4"/>
<feature type="domain" description="Adenosine deaminase" evidence="10">
    <location>
        <begin position="293"/>
        <end position="509"/>
    </location>
</feature>
<dbReference type="InParanoid" id="A0A0H2RM49"/>
<dbReference type="InterPro" id="IPR006331">
    <property type="entry name" value="ADGF"/>
</dbReference>
<evidence type="ECO:0000256" key="7">
    <source>
        <dbReference type="ARBA" id="ARBA00022729"/>
    </source>
</evidence>
<comment type="cofactor">
    <cofactor evidence="1">
        <name>Zn(2+)</name>
        <dbReference type="ChEBI" id="CHEBI:29105"/>
    </cofactor>
</comment>
<dbReference type="GO" id="GO:0046103">
    <property type="term" value="P:inosine biosynthetic process"/>
    <property type="evidence" value="ECO:0007669"/>
    <property type="project" value="TreeGrafter"/>
</dbReference>
<dbReference type="GO" id="GO:0006154">
    <property type="term" value="P:adenosine catabolic process"/>
    <property type="evidence" value="ECO:0007669"/>
    <property type="project" value="InterPro"/>
</dbReference>
<keyword evidence="8" id="KW-0378">Hydrolase</keyword>
<dbReference type="GO" id="GO:0004000">
    <property type="term" value="F:adenosine deaminase activity"/>
    <property type="evidence" value="ECO:0007669"/>
    <property type="project" value="InterPro"/>
</dbReference>
<dbReference type="InterPro" id="IPR032466">
    <property type="entry name" value="Metal_Hydrolase"/>
</dbReference>
<organism evidence="11 12">
    <name type="scientific">Schizopora paradoxa</name>
    <dbReference type="NCBI Taxonomy" id="27342"/>
    <lineage>
        <taxon>Eukaryota</taxon>
        <taxon>Fungi</taxon>
        <taxon>Dikarya</taxon>
        <taxon>Basidiomycota</taxon>
        <taxon>Agaricomycotina</taxon>
        <taxon>Agaricomycetes</taxon>
        <taxon>Hymenochaetales</taxon>
        <taxon>Schizoporaceae</taxon>
        <taxon>Schizopora</taxon>
    </lineage>
</organism>
<dbReference type="PANTHER" id="PTHR11409:SF39">
    <property type="entry name" value="ADENOSINE DEAMINASE 2"/>
    <property type="match status" value="1"/>
</dbReference>
<evidence type="ECO:0000313" key="11">
    <source>
        <dbReference type="EMBL" id="KLO10538.1"/>
    </source>
</evidence>
<evidence type="ECO:0000256" key="8">
    <source>
        <dbReference type="ARBA" id="ARBA00022801"/>
    </source>
</evidence>
<dbReference type="EMBL" id="KQ086023">
    <property type="protein sequence ID" value="KLO10538.1"/>
    <property type="molecule type" value="Genomic_DNA"/>
</dbReference>
<comment type="subcellular location">
    <subcellularLocation>
        <location evidence="2">Secreted</location>
    </subcellularLocation>
</comment>
<keyword evidence="6" id="KW-0479">Metal-binding</keyword>
<gene>
    <name evidence="11" type="ORF">SCHPADRAFT_906786</name>
</gene>